<dbReference type="RefSeq" id="WP_310238056.1">
    <property type="nucleotide sequence ID" value="NZ_JAVDWO010000016.1"/>
</dbReference>
<dbReference type="Proteomes" id="UP001256588">
    <property type="component" value="Unassembled WGS sequence"/>
</dbReference>
<name>A0ABU1Y0M2_9GAMM</name>
<keyword evidence="2" id="KW-1185">Reference proteome</keyword>
<organism evidence="1 2">
    <name type="scientific">Luteimonas terrae</name>
    <dbReference type="NCBI Taxonomy" id="1530191"/>
    <lineage>
        <taxon>Bacteria</taxon>
        <taxon>Pseudomonadati</taxon>
        <taxon>Pseudomonadota</taxon>
        <taxon>Gammaproteobacteria</taxon>
        <taxon>Lysobacterales</taxon>
        <taxon>Lysobacteraceae</taxon>
        <taxon>Luteimonas</taxon>
    </lineage>
</organism>
<gene>
    <name evidence="1" type="ORF">J2W68_003323</name>
</gene>
<evidence type="ECO:0008006" key="3">
    <source>
        <dbReference type="Google" id="ProtNLM"/>
    </source>
</evidence>
<sequence length="194" mass="21032">MPNESLQPTLHRQCQTSGATMQATLNRVISAGFALAFLVVGNGAAAHESSVPGLIVDMPHGGCRLVVQKDGNASISYGAMPKLIRVTPGTFNFNQLALLLRAKSYPQSDRSLHGEPVGTLLLPEEQDLLLINDAALVRALLERAWKARAAPRRQFDDESYHWVAEACAFSNQETQVLGLRLNSSFKPMPLRGAA</sequence>
<accession>A0ABU1Y0M2</accession>
<evidence type="ECO:0000313" key="1">
    <source>
        <dbReference type="EMBL" id="MDR7194575.1"/>
    </source>
</evidence>
<proteinExistence type="predicted"/>
<comment type="caution">
    <text evidence="1">The sequence shown here is derived from an EMBL/GenBank/DDBJ whole genome shotgun (WGS) entry which is preliminary data.</text>
</comment>
<protein>
    <recommendedName>
        <fullName evidence="3">DUF2884 family protein</fullName>
    </recommendedName>
</protein>
<evidence type="ECO:0000313" key="2">
    <source>
        <dbReference type="Proteomes" id="UP001256588"/>
    </source>
</evidence>
<dbReference type="EMBL" id="JAVDWO010000016">
    <property type="protein sequence ID" value="MDR7194575.1"/>
    <property type="molecule type" value="Genomic_DNA"/>
</dbReference>
<reference evidence="1 2" key="1">
    <citation type="submission" date="2023-07" db="EMBL/GenBank/DDBJ databases">
        <title>Sorghum-associated microbial communities from plants grown in Nebraska, USA.</title>
        <authorList>
            <person name="Schachtman D."/>
        </authorList>
    </citation>
    <scope>NUCLEOTIDE SEQUENCE [LARGE SCALE GENOMIC DNA]</scope>
    <source>
        <strain evidence="1 2">4099</strain>
    </source>
</reference>